<accession>A0A3Q8TWE2</accession>
<name>A0A3Q8TWE2_9PSED</name>
<dbReference type="KEGG" id="pory:EJA05_20215"/>
<evidence type="ECO:0000313" key="1">
    <source>
        <dbReference type="EMBL" id="AZL69904.1"/>
    </source>
</evidence>
<proteinExistence type="predicted"/>
<dbReference type="Proteomes" id="UP000268230">
    <property type="component" value="Chromosome"/>
</dbReference>
<evidence type="ECO:0000313" key="2">
    <source>
        <dbReference type="Proteomes" id="UP000268230"/>
    </source>
</evidence>
<protein>
    <submittedName>
        <fullName evidence="1">Uncharacterized protein</fullName>
    </submittedName>
</protein>
<gene>
    <name evidence="1" type="ORF">EJA05_20215</name>
</gene>
<sequence length="196" mass="22618">MLRTRFTAELHCKYGQIVCDNATSDVFGFEIDDGWLCAKGTRTENTCIPLRFEFTFLEEKKNRLHYQIHAADTWQYIGATLEQNENGWLGMYATHAVGRILHALNPANLLRSQPYWKIELLQDWDGTAEKVEGVEFYLRDAKGHRVGQTMHQAIRTELAEDIDDFVVKGQAFLPFLQANGREGEVLKFHLRKIKLS</sequence>
<reference evidence="1 2" key="1">
    <citation type="submission" date="2018-12" db="EMBL/GenBank/DDBJ databases">
        <authorList>
            <person name="Li S."/>
            <person name="Yang R."/>
            <person name="Chen G."/>
            <person name="Zou L."/>
            <person name="Zhang C."/>
            <person name="Chen Y."/>
            <person name="Liu Z."/>
            <person name="Li Y."/>
            <person name="Yan Y."/>
            <person name="Huang M."/>
            <person name="Chen T."/>
        </authorList>
    </citation>
    <scope>NUCLEOTIDE SEQUENCE [LARGE SCALE GENOMIC DNA]</scope>
    <source>
        <strain evidence="1 2">1257</strain>
    </source>
</reference>
<organism evidence="1 2">
    <name type="scientific">Pseudomonas entomophila</name>
    <dbReference type="NCBI Taxonomy" id="312306"/>
    <lineage>
        <taxon>Bacteria</taxon>
        <taxon>Pseudomonadati</taxon>
        <taxon>Pseudomonadota</taxon>
        <taxon>Gammaproteobacteria</taxon>
        <taxon>Pseudomonadales</taxon>
        <taxon>Pseudomonadaceae</taxon>
        <taxon>Pseudomonas</taxon>
    </lineage>
</organism>
<dbReference type="OrthoDB" id="7024498at2"/>
<dbReference type="AlphaFoldDB" id="A0A3Q8TWE2"/>
<dbReference type="EMBL" id="CP034338">
    <property type="protein sequence ID" value="AZL69904.1"/>
    <property type="molecule type" value="Genomic_DNA"/>
</dbReference>